<dbReference type="PROSITE" id="PS00198">
    <property type="entry name" value="4FE4S_FER_1"/>
    <property type="match status" value="1"/>
</dbReference>
<keyword evidence="2" id="KW-0004">4Fe-4S</keyword>
<dbReference type="EMBL" id="CP003273">
    <property type="protein sequence ID" value="AGL01158.1"/>
    <property type="molecule type" value="Genomic_DNA"/>
</dbReference>
<dbReference type="AlphaFoldDB" id="R4KD96"/>
<evidence type="ECO:0000256" key="7">
    <source>
        <dbReference type="ARBA" id="ARBA00023014"/>
    </source>
</evidence>
<feature type="domain" description="4Fe-4S ferredoxin-type" evidence="8">
    <location>
        <begin position="4"/>
        <end position="34"/>
    </location>
</feature>
<evidence type="ECO:0000256" key="1">
    <source>
        <dbReference type="ARBA" id="ARBA00022448"/>
    </source>
</evidence>
<dbReference type="SUPFAM" id="SSF54862">
    <property type="entry name" value="4Fe-4S ferredoxins"/>
    <property type="match status" value="1"/>
</dbReference>
<keyword evidence="10" id="KW-1185">Reference proteome</keyword>
<dbReference type="STRING" id="767817.Desgi_1688"/>
<dbReference type="OrthoDB" id="9810688at2"/>
<name>R4KD96_9FIRM</name>
<reference evidence="9 10" key="1">
    <citation type="submission" date="2012-01" db="EMBL/GenBank/DDBJ databases">
        <title>Complete sequence of Desulfotomaculum gibsoniae DSM 7213.</title>
        <authorList>
            <consortium name="US DOE Joint Genome Institute"/>
            <person name="Lucas S."/>
            <person name="Han J."/>
            <person name="Lapidus A."/>
            <person name="Cheng J.-F."/>
            <person name="Goodwin L."/>
            <person name="Pitluck S."/>
            <person name="Peters L."/>
            <person name="Ovchinnikova G."/>
            <person name="Teshima H."/>
            <person name="Detter J.C."/>
            <person name="Han C."/>
            <person name="Tapia R."/>
            <person name="Land M."/>
            <person name="Hauser L."/>
            <person name="Kyrpides N."/>
            <person name="Ivanova N."/>
            <person name="Pagani I."/>
            <person name="Parshina S."/>
            <person name="Plugge C."/>
            <person name="Muyzer G."/>
            <person name="Kuever J."/>
            <person name="Ivanova A."/>
            <person name="Nazina T."/>
            <person name="Klenk H.-P."/>
            <person name="Brambilla E."/>
            <person name="Spring S."/>
            <person name="Stams A.F."/>
            <person name="Woyke T."/>
        </authorList>
    </citation>
    <scope>NUCLEOTIDE SEQUENCE [LARGE SCALE GENOMIC DNA]</scope>
    <source>
        <strain evidence="9 10">DSM 7213</strain>
    </source>
</reference>
<protein>
    <submittedName>
        <fullName evidence="9">Fe-S-cluster-containing hydrogenase subunit</fullName>
    </submittedName>
</protein>
<dbReference type="HOGENOM" id="CLU_043374_2_2_9"/>
<sequence length="170" mass="18527">MSTYAIFQDESKCISCRSCQVQCKINKGLSVGPKPNQIIEVGPVNKDGRPKANFVFLSCFHCADPWCVPACPNEAMQKRDTDGVIFINQNRCAGCKSCIMACPWSAPQWDAQKGKAVKCDLCLERIDAGLKPACVTACPTSALSFGPAENVPETKRIRFARQIVASEGLH</sequence>
<keyword evidence="3" id="KW-0479">Metal-binding</keyword>
<proteinExistence type="predicted"/>
<dbReference type="PROSITE" id="PS51379">
    <property type="entry name" value="4FE4S_FER_2"/>
    <property type="match status" value="2"/>
</dbReference>
<evidence type="ECO:0000256" key="5">
    <source>
        <dbReference type="ARBA" id="ARBA00022982"/>
    </source>
</evidence>
<organism evidence="9 10">
    <name type="scientific">Desulfoscipio gibsoniae DSM 7213</name>
    <dbReference type="NCBI Taxonomy" id="767817"/>
    <lineage>
        <taxon>Bacteria</taxon>
        <taxon>Bacillati</taxon>
        <taxon>Bacillota</taxon>
        <taxon>Clostridia</taxon>
        <taxon>Eubacteriales</taxon>
        <taxon>Desulfallaceae</taxon>
        <taxon>Desulfoscipio</taxon>
    </lineage>
</organism>
<dbReference type="InterPro" id="IPR017896">
    <property type="entry name" value="4Fe4S_Fe-S-bd"/>
</dbReference>
<dbReference type="eggNOG" id="COG0437">
    <property type="taxonomic scope" value="Bacteria"/>
</dbReference>
<keyword evidence="1" id="KW-0813">Transport</keyword>
<dbReference type="Proteomes" id="UP000013520">
    <property type="component" value="Chromosome"/>
</dbReference>
<dbReference type="KEGG" id="dgi:Desgi_1688"/>
<dbReference type="Gene3D" id="3.30.70.20">
    <property type="match status" value="2"/>
</dbReference>
<dbReference type="PANTHER" id="PTHR43177:SF5">
    <property type="entry name" value="ANAEROBIC DIMETHYL SULFOXIDE REDUCTASE CHAIN B-RELATED"/>
    <property type="match status" value="1"/>
</dbReference>
<evidence type="ECO:0000256" key="3">
    <source>
        <dbReference type="ARBA" id="ARBA00022723"/>
    </source>
</evidence>
<dbReference type="Pfam" id="PF12800">
    <property type="entry name" value="Fer4_4"/>
    <property type="match status" value="1"/>
</dbReference>
<dbReference type="PANTHER" id="PTHR43177">
    <property type="entry name" value="PROTEIN NRFC"/>
    <property type="match status" value="1"/>
</dbReference>
<evidence type="ECO:0000259" key="8">
    <source>
        <dbReference type="PROSITE" id="PS51379"/>
    </source>
</evidence>
<feature type="domain" description="4Fe-4S ferredoxin-type" evidence="8">
    <location>
        <begin position="83"/>
        <end position="112"/>
    </location>
</feature>
<keyword evidence="5" id="KW-0249">Electron transport</keyword>
<dbReference type="InterPro" id="IPR017900">
    <property type="entry name" value="4Fe4S_Fe_S_CS"/>
</dbReference>
<keyword evidence="6" id="KW-0408">Iron</keyword>
<keyword evidence="4" id="KW-0677">Repeat</keyword>
<evidence type="ECO:0000256" key="2">
    <source>
        <dbReference type="ARBA" id="ARBA00022485"/>
    </source>
</evidence>
<dbReference type="RefSeq" id="WP_006522396.1">
    <property type="nucleotide sequence ID" value="NC_021184.1"/>
</dbReference>
<evidence type="ECO:0000313" key="9">
    <source>
        <dbReference type="EMBL" id="AGL01158.1"/>
    </source>
</evidence>
<dbReference type="InterPro" id="IPR050954">
    <property type="entry name" value="ET_IronSulfur_Cluster-Binding"/>
</dbReference>
<dbReference type="GO" id="GO:0046872">
    <property type="term" value="F:metal ion binding"/>
    <property type="evidence" value="ECO:0007669"/>
    <property type="project" value="UniProtKB-KW"/>
</dbReference>
<evidence type="ECO:0000256" key="4">
    <source>
        <dbReference type="ARBA" id="ARBA00022737"/>
    </source>
</evidence>
<dbReference type="GO" id="GO:0051539">
    <property type="term" value="F:4 iron, 4 sulfur cluster binding"/>
    <property type="evidence" value="ECO:0007669"/>
    <property type="project" value="UniProtKB-KW"/>
</dbReference>
<keyword evidence="7" id="KW-0411">Iron-sulfur</keyword>
<accession>R4KD96</accession>
<evidence type="ECO:0000256" key="6">
    <source>
        <dbReference type="ARBA" id="ARBA00023004"/>
    </source>
</evidence>
<gene>
    <name evidence="9" type="ORF">Desgi_1688</name>
</gene>
<dbReference type="Pfam" id="PF13247">
    <property type="entry name" value="Fer4_11"/>
    <property type="match status" value="1"/>
</dbReference>
<evidence type="ECO:0000313" key="10">
    <source>
        <dbReference type="Proteomes" id="UP000013520"/>
    </source>
</evidence>